<sequence>MSTDEIAREQEYVSMLYGRLDDLRERTARRLSATLREDLPSGPGDSGQALVERDVAATRHTRRLAQIDAAERGLCFGRLDLSDGERYHIGRIGIHDDTGEDYEPLLLDWRAPAARPFYVATGASPHGVQRRRHISTTGRTVTAISDETLDFTSADPEALTGEAALLAALTAGRTGRMSDIVETIQAEQDEIIRSPHRGVLVVQGGAGTGKTVVALHRAAYLLYTHRDLLERRGVLIVGPNATFLRYIGEVLPSLGETGVLLATVGELFPGVTGDRPEPPAVAEVKGRPQMADVLAAAVRDRQWVPDEDLTVVHDDRELTLSPEICARIREQVRATRLLHNEARPLVVKAVADVLTRQYAARLGEGIEDGDDLLDADDLKLIRKEMLEENHEVWAVIDRLWPVLTPQRLLSDLFAAPGRLAAAAPGLPGRDLLAREPGGGWTAADVPLLDEAAELLGRDERAARAAEAAERRERIAYAQGVLDISEGSRSLDVDVAGEAEMLSAADVIDAERFAERHEEGDRRGVAERAAADRTWTFGHVIVDEAQELSQMAWRMLMRRVPTRWMTLVGDIAQTGHPAGATSWRAALAPYVGDRWVLRTLNVNYRMPAEVMDVAAGVLTLLDPELTVPRSVRETGESPWQTRTDDLPALVAAEAGLVGEGRLAVLVPTSGLGEARELIVGDRAAGADLGDRVVVLDVSGAKGLEFDSVLVVDPARIVAESARGLSDLYVALTRTTRRLGVVHDGDLPAPLAGLPARP</sequence>
<evidence type="ECO:0000256" key="3">
    <source>
        <dbReference type="ARBA" id="ARBA00022806"/>
    </source>
</evidence>
<evidence type="ECO:0000313" key="8">
    <source>
        <dbReference type="Proteomes" id="UP000253303"/>
    </source>
</evidence>
<dbReference type="PANTHER" id="PTHR11070">
    <property type="entry name" value="UVRD / RECB / PCRA DNA HELICASE FAMILY MEMBER"/>
    <property type="match status" value="1"/>
</dbReference>
<gene>
    <name evidence="7" type="ORF">DP939_13330</name>
</gene>
<evidence type="ECO:0000256" key="5">
    <source>
        <dbReference type="PROSITE-ProRule" id="PRU00560"/>
    </source>
</evidence>
<protein>
    <submittedName>
        <fullName evidence="7">Helicase</fullName>
    </submittedName>
</protein>
<dbReference type="Gene3D" id="3.40.50.300">
    <property type="entry name" value="P-loop containing nucleotide triphosphate hydrolases"/>
    <property type="match status" value="3"/>
</dbReference>
<keyword evidence="2 5" id="KW-0378">Hydrolase</keyword>
<dbReference type="PROSITE" id="PS51198">
    <property type="entry name" value="UVRD_HELICASE_ATP_BIND"/>
    <property type="match status" value="1"/>
</dbReference>
<dbReference type="GO" id="GO:0000725">
    <property type="term" value="P:recombinational repair"/>
    <property type="evidence" value="ECO:0007669"/>
    <property type="project" value="TreeGrafter"/>
</dbReference>
<dbReference type="SUPFAM" id="SSF52540">
    <property type="entry name" value="P-loop containing nucleoside triphosphate hydrolases"/>
    <property type="match status" value="1"/>
</dbReference>
<dbReference type="GO" id="GO:0016787">
    <property type="term" value="F:hydrolase activity"/>
    <property type="evidence" value="ECO:0007669"/>
    <property type="project" value="UniProtKB-UniRule"/>
</dbReference>
<dbReference type="InterPro" id="IPR027417">
    <property type="entry name" value="P-loop_NTPase"/>
</dbReference>
<evidence type="ECO:0000256" key="2">
    <source>
        <dbReference type="ARBA" id="ARBA00022801"/>
    </source>
</evidence>
<keyword evidence="1 5" id="KW-0547">Nucleotide-binding</keyword>
<reference evidence="7 8" key="1">
    <citation type="submission" date="2018-06" db="EMBL/GenBank/DDBJ databases">
        <title>Sphaerisporangium craniellae sp. nov., isolated from a marine sponge in the South China Sea.</title>
        <authorList>
            <person name="Li L."/>
        </authorList>
    </citation>
    <scope>NUCLEOTIDE SEQUENCE [LARGE SCALE GENOMIC DNA]</scope>
    <source>
        <strain evidence="7 8">LHW63015</strain>
    </source>
</reference>
<proteinExistence type="predicted"/>
<dbReference type="OrthoDB" id="9787585at2"/>
<keyword evidence="4 5" id="KW-0067">ATP-binding</keyword>
<dbReference type="PANTHER" id="PTHR11070:SF45">
    <property type="entry name" value="DNA 3'-5' HELICASE"/>
    <property type="match status" value="1"/>
</dbReference>
<dbReference type="GO" id="GO:0043138">
    <property type="term" value="F:3'-5' DNA helicase activity"/>
    <property type="evidence" value="ECO:0007669"/>
    <property type="project" value="TreeGrafter"/>
</dbReference>
<evidence type="ECO:0000256" key="1">
    <source>
        <dbReference type="ARBA" id="ARBA00022741"/>
    </source>
</evidence>
<dbReference type="RefSeq" id="WP_113980972.1">
    <property type="nucleotide sequence ID" value="NZ_QMEY01000004.1"/>
</dbReference>
<evidence type="ECO:0000256" key="4">
    <source>
        <dbReference type="ARBA" id="ARBA00022840"/>
    </source>
</evidence>
<dbReference type="Proteomes" id="UP000253303">
    <property type="component" value="Unassembled WGS sequence"/>
</dbReference>
<dbReference type="GO" id="GO:0005524">
    <property type="term" value="F:ATP binding"/>
    <property type="evidence" value="ECO:0007669"/>
    <property type="project" value="UniProtKB-UniRule"/>
</dbReference>
<keyword evidence="8" id="KW-1185">Reference proteome</keyword>
<dbReference type="InterPro" id="IPR000212">
    <property type="entry name" value="DNA_helicase_UvrD/REP"/>
</dbReference>
<comment type="caution">
    <text evidence="7">The sequence shown here is derived from an EMBL/GenBank/DDBJ whole genome shotgun (WGS) entry which is preliminary data.</text>
</comment>
<dbReference type="AlphaFoldDB" id="A0A366M0I6"/>
<evidence type="ECO:0000259" key="6">
    <source>
        <dbReference type="PROSITE" id="PS51198"/>
    </source>
</evidence>
<organism evidence="7 8">
    <name type="scientific">Spongiactinospora rosea</name>
    <dbReference type="NCBI Taxonomy" id="2248750"/>
    <lineage>
        <taxon>Bacteria</taxon>
        <taxon>Bacillati</taxon>
        <taxon>Actinomycetota</taxon>
        <taxon>Actinomycetes</taxon>
        <taxon>Streptosporangiales</taxon>
        <taxon>Streptosporangiaceae</taxon>
        <taxon>Spongiactinospora</taxon>
    </lineage>
</organism>
<evidence type="ECO:0000313" key="7">
    <source>
        <dbReference type="EMBL" id="RBQ19705.1"/>
    </source>
</evidence>
<dbReference type="InterPro" id="IPR014016">
    <property type="entry name" value="UvrD-like_ATP-bd"/>
</dbReference>
<dbReference type="EMBL" id="QMEY01000004">
    <property type="protein sequence ID" value="RBQ19705.1"/>
    <property type="molecule type" value="Genomic_DNA"/>
</dbReference>
<feature type="binding site" evidence="5">
    <location>
        <begin position="204"/>
        <end position="211"/>
    </location>
    <ligand>
        <name>ATP</name>
        <dbReference type="ChEBI" id="CHEBI:30616"/>
    </ligand>
</feature>
<dbReference type="GO" id="GO:0003677">
    <property type="term" value="F:DNA binding"/>
    <property type="evidence" value="ECO:0007669"/>
    <property type="project" value="InterPro"/>
</dbReference>
<feature type="domain" description="UvrD-like helicase ATP-binding" evidence="6">
    <location>
        <begin position="183"/>
        <end position="633"/>
    </location>
</feature>
<name>A0A366M0I6_9ACTN</name>
<dbReference type="GO" id="GO:0005829">
    <property type="term" value="C:cytosol"/>
    <property type="evidence" value="ECO:0007669"/>
    <property type="project" value="TreeGrafter"/>
</dbReference>
<keyword evidence="3 5" id="KW-0347">Helicase</keyword>
<accession>A0A366M0I6</accession>